<dbReference type="Gene3D" id="1.10.260.40">
    <property type="entry name" value="lambda repressor-like DNA-binding domains"/>
    <property type="match status" value="1"/>
</dbReference>
<proteinExistence type="predicted"/>
<accession>A0A495JSS6</accession>
<dbReference type="RefSeq" id="WP_121160099.1">
    <property type="nucleotide sequence ID" value="NZ_RBKT01000001.1"/>
</dbReference>
<evidence type="ECO:0000313" key="2">
    <source>
        <dbReference type="EMBL" id="RKR92036.1"/>
    </source>
</evidence>
<organism evidence="2 3">
    <name type="scientific">Micromonospora pisi</name>
    <dbReference type="NCBI Taxonomy" id="589240"/>
    <lineage>
        <taxon>Bacteria</taxon>
        <taxon>Bacillati</taxon>
        <taxon>Actinomycetota</taxon>
        <taxon>Actinomycetes</taxon>
        <taxon>Micromonosporales</taxon>
        <taxon>Micromonosporaceae</taxon>
        <taxon>Micromonospora</taxon>
    </lineage>
</organism>
<dbReference type="AlphaFoldDB" id="A0A495JSS6"/>
<dbReference type="CDD" id="cd00093">
    <property type="entry name" value="HTH_XRE"/>
    <property type="match status" value="1"/>
</dbReference>
<dbReference type="GO" id="GO:0003677">
    <property type="term" value="F:DNA binding"/>
    <property type="evidence" value="ECO:0007669"/>
    <property type="project" value="InterPro"/>
</dbReference>
<evidence type="ECO:0000259" key="1">
    <source>
        <dbReference type="PROSITE" id="PS50943"/>
    </source>
</evidence>
<sequence>MVEESPCGTELPDLDTLAGKLEYLFDNIRPTAEELGVNDEPGRRYTIREIANKINQAAATDPDAPTISAAYIGEMRRGVTTDPRASHILALARAFGVDPGFLIDRRAARNVQEQIDLLNELRQLDVGRVALRWVLRQQGLSADTSELIEQIVERCRQLEGLDRIETPRPTPVAVDPIPG</sequence>
<gene>
    <name evidence="2" type="ORF">BDK92_6468</name>
</gene>
<dbReference type="EMBL" id="RBKT01000001">
    <property type="protein sequence ID" value="RKR92036.1"/>
    <property type="molecule type" value="Genomic_DNA"/>
</dbReference>
<dbReference type="OrthoDB" id="2679623at2"/>
<dbReference type="InterPro" id="IPR001387">
    <property type="entry name" value="Cro/C1-type_HTH"/>
</dbReference>
<name>A0A495JSS6_9ACTN</name>
<dbReference type="PROSITE" id="PS50943">
    <property type="entry name" value="HTH_CROC1"/>
    <property type="match status" value="1"/>
</dbReference>
<dbReference type="InterPro" id="IPR010982">
    <property type="entry name" value="Lambda_DNA-bd_dom_sf"/>
</dbReference>
<keyword evidence="3" id="KW-1185">Reference proteome</keyword>
<dbReference type="Proteomes" id="UP000277671">
    <property type="component" value="Unassembled WGS sequence"/>
</dbReference>
<evidence type="ECO:0000313" key="3">
    <source>
        <dbReference type="Proteomes" id="UP000277671"/>
    </source>
</evidence>
<reference evidence="2 3" key="1">
    <citation type="submission" date="2018-10" db="EMBL/GenBank/DDBJ databases">
        <title>Sequencing the genomes of 1000 actinobacteria strains.</title>
        <authorList>
            <person name="Klenk H.-P."/>
        </authorList>
    </citation>
    <scope>NUCLEOTIDE SEQUENCE [LARGE SCALE GENOMIC DNA]</scope>
    <source>
        <strain evidence="2 3">DSM 45175</strain>
    </source>
</reference>
<protein>
    <recommendedName>
        <fullName evidence="1">HTH cro/C1-type domain-containing protein</fullName>
    </recommendedName>
</protein>
<feature type="domain" description="HTH cro/C1-type" evidence="1">
    <location>
        <begin position="67"/>
        <end position="102"/>
    </location>
</feature>
<comment type="caution">
    <text evidence="2">The sequence shown here is derived from an EMBL/GenBank/DDBJ whole genome shotgun (WGS) entry which is preliminary data.</text>
</comment>